<keyword evidence="3" id="KW-1185">Reference proteome</keyword>
<dbReference type="Proteomes" id="UP001620626">
    <property type="component" value="Unassembled WGS sequence"/>
</dbReference>
<gene>
    <name evidence="2" type="ORF">niasHT_030724</name>
</gene>
<sequence length="75" mass="8219">MPGVYSFQSALWASAGRLCKFTTTQSLHPFSPSVHITPKGKERRADDDGRGQAMGSLGWMSSERSSRSVDEQLSD</sequence>
<feature type="region of interest" description="Disordered" evidence="1">
    <location>
        <begin position="29"/>
        <end position="75"/>
    </location>
</feature>
<proteinExistence type="predicted"/>
<protein>
    <submittedName>
        <fullName evidence="2">Uncharacterized protein</fullName>
    </submittedName>
</protein>
<evidence type="ECO:0000313" key="2">
    <source>
        <dbReference type="EMBL" id="KAL3068433.1"/>
    </source>
</evidence>
<feature type="compositionally biased region" description="Basic and acidic residues" evidence="1">
    <location>
        <begin position="64"/>
        <end position="75"/>
    </location>
</feature>
<evidence type="ECO:0000313" key="3">
    <source>
        <dbReference type="Proteomes" id="UP001620626"/>
    </source>
</evidence>
<dbReference type="EMBL" id="JBICBT010001408">
    <property type="protein sequence ID" value="KAL3068433.1"/>
    <property type="molecule type" value="Genomic_DNA"/>
</dbReference>
<comment type="caution">
    <text evidence="2">The sequence shown here is derived from an EMBL/GenBank/DDBJ whole genome shotgun (WGS) entry which is preliminary data.</text>
</comment>
<reference evidence="2 3" key="1">
    <citation type="submission" date="2024-10" db="EMBL/GenBank/DDBJ databases">
        <authorList>
            <person name="Kim D."/>
        </authorList>
    </citation>
    <scope>NUCLEOTIDE SEQUENCE [LARGE SCALE GENOMIC DNA]</scope>
    <source>
        <strain evidence="2">BH-2024</strain>
    </source>
</reference>
<evidence type="ECO:0000256" key="1">
    <source>
        <dbReference type="SAM" id="MobiDB-lite"/>
    </source>
</evidence>
<name>A0ABD2I5L4_9BILA</name>
<feature type="compositionally biased region" description="Basic and acidic residues" evidence="1">
    <location>
        <begin position="39"/>
        <end position="50"/>
    </location>
</feature>
<organism evidence="2 3">
    <name type="scientific">Heterodera trifolii</name>
    <dbReference type="NCBI Taxonomy" id="157864"/>
    <lineage>
        <taxon>Eukaryota</taxon>
        <taxon>Metazoa</taxon>
        <taxon>Ecdysozoa</taxon>
        <taxon>Nematoda</taxon>
        <taxon>Chromadorea</taxon>
        <taxon>Rhabditida</taxon>
        <taxon>Tylenchina</taxon>
        <taxon>Tylenchomorpha</taxon>
        <taxon>Tylenchoidea</taxon>
        <taxon>Heteroderidae</taxon>
        <taxon>Heteroderinae</taxon>
        <taxon>Heterodera</taxon>
    </lineage>
</organism>
<accession>A0ABD2I5L4</accession>
<dbReference type="AlphaFoldDB" id="A0ABD2I5L4"/>